<organism evidence="7 8">
    <name type="scientific">Agromyces lapidis</name>
    <dbReference type="NCBI Taxonomy" id="279574"/>
    <lineage>
        <taxon>Bacteria</taxon>
        <taxon>Bacillati</taxon>
        <taxon>Actinomycetota</taxon>
        <taxon>Actinomycetes</taxon>
        <taxon>Micrococcales</taxon>
        <taxon>Microbacteriaceae</taxon>
        <taxon>Agromyces</taxon>
    </lineage>
</organism>
<sequence length="640" mass="72381">MSLTWNEIQRVVFPQDADPDVISLYVDADVWAKVGDREVRVSDRSHLDDILDRDRFRVGAGERVSFASYFNAFPASYWQQWTNVERVRLSVETSGEGNLLVYRSTAQGVPQRVAAEPFSGTVRHEIDLPVTTFGDGGWYWFDIVASDTDVVVADGRWLTDAPELRSGGASIGTTTFNKPDYCVGTLEALAGDDAVREIIDRIYIVDQGNQRVVDEPGFAAVAERLGDALTMIEQPNLGGSGGFARSMSETLDAGSSDFLILLDDDVTIEPESIARAVRFSRHATRPVIVGGHMFDLLNRPVLHAFAETVDLKPFVWHQQPHDEVPHDFRFSNLRQTSWMHSRMDADYNGWWFCLIPTEIIRAIGLSLPAFIKWDDAEYCLRARDAGYQTVSLPGMALWHVSWLDKDDSIDWQAYFHARNRIVAALLHSPFPNGGLLARDSERWDLKHLLSMQYYPVTLRHRALRDILSGPAHMQQGMPTILSELRAAAADFPEKTVLRHESEIPRTVEGKRVYPVPTGTIGPKGPRGVSLILFTLQMTARQWFTSPASKNVAEPQVELSKRDGTWFRLPHFDSALVSTADGSGKVRYTRDPKTFRRLLGESRRLHRELKRRWPELAREYRAALPEITAPEQWAPHFTTKK</sequence>
<dbReference type="InterPro" id="IPR045699">
    <property type="entry name" value="GlfT2_C"/>
</dbReference>
<evidence type="ECO:0000259" key="5">
    <source>
        <dbReference type="Pfam" id="PF17994"/>
    </source>
</evidence>
<dbReference type="PANTHER" id="PTHR43179:SF12">
    <property type="entry name" value="GALACTOFURANOSYLTRANSFERASE GLFT2"/>
    <property type="match status" value="1"/>
</dbReference>
<accession>A0ABV5STR4</accession>
<feature type="domain" description="Galactofuranosyltransferase GlfT2 N-terminal" evidence="5">
    <location>
        <begin position="8"/>
        <end position="160"/>
    </location>
</feature>
<dbReference type="Pfam" id="PF13641">
    <property type="entry name" value="Glyco_tranf_2_3"/>
    <property type="match status" value="1"/>
</dbReference>
<evidence type="ECO:0000256" key="2">
    <source>
        <dbReference type="ARBA" id="ARBA00006739"/>
    </source>
</evidence>
<comment type="caution">
    <text evidence="7">The sequence shown here is derived from an EMBL/GenBank/DDBJ whole genome shotgun (WGS) entry which is preliminary data.</text>
</comment>
<dbReference type="EMBL" id="JBHMBL010000002">
    <property type="protein sequence ID" value="MFB9642856.1"/>
    <property type="molecule type" value="Genomic_DNA"/>
</dbReference>
<dbReference type="Proteomes" id="UP001589667">
    <property type="component" value="Unassembled WGS sequence"/>
</dbReference>
<evidence type="ECO:0000313" key="8">
    <source>
        <dbReference type="Proteomes" id="UP001589667"/>
    </source>
</evidence>
<comment type="similarity">
    <text evidence="2">Belongs to the glycosyltransferase 2 family.</text>
</comment>
<dbReference type="PANTHER" id="PTHR43179">
    <property type="entry name" value="RHAMNOSYLTRANSFERASE WBBL"/>
    <property type="match status" value="1"/>
</dbReference>
<evidence type="ECO:0000256" key="3">
    <source>
        <dbReference type="ARBA" id="ARBA00022676"/>
    </source>
</evidence>
<keyword evidence="3 7" id="KW-0328">Glycosyltransferase</keyword>
<keyword evidence="4 7" id="KW-0808">Transferase</keyword>
<evidence type="ECO:0000256" key="1">
    <source>
        <dbReference type="ARBA" id="ARBA00004776"/>
    </source>
</evidence>
<dbReference type="Pfam" id="PF17994">
    <property type="entry name" value="Glft2_N"/>
    <property type="match status" value="1"/>
</dbReference>
<evidence type="ECO:0000313" key="7">
    <source>
        <dbReference type="EMBL" id="MFB9642856.1"/>
    </source>
</evidence>
<dbReference type="InterPro" id="IPR029044">
    <property type="entry name" value="Nucleotide-diphossugar_trans"/>
</dbReference>
<evidence type="ECO:0000259" key="6">
    <source>
        <dbReference type="Pfam" id="PF19320"/>
    </source>
</evidence>
<feature type="domain" description="Galactofuranosyltransferase-2 C-terminal" evidence="6">
    <location>
        <begin position="438"/>
        <end position="636"/>
    </location>
</feature>
<comment type="pathway">
    <text evidence="1">Cell wall biogenesis; cell wall polysaccharide biosynthesis.</text>
</comment>
<evidence type="ECO:0000256" key="4">
    <source>
        <dbReference type="ARBA" id="ARBA00022679"/>
    </source>
</evidence>
<dbReference type="SUPFAM" id="SSF53448">
    <property type="entry name" value="Nucleotide-diphospho-sugar transferases"/>
    <property type="match status" value="1"/>
</dbReference>
<reference evidence="7 8" key="1">
    <citation type="submission" date="2024-09" db="EMBL/GenBank/DDBJ databases">
        <authorList>
            <person name="Sun Q."/>
            <person name="Mori K."/>
        </authorList>
    </citation>
    <scope>NUCLEOTIDE SEQUENCE [LARGE SCALE GENOMIC DNA]</scope>
    <source>
        <strain evidence="7 8">JCM 14321</strain>
    </source>
</reference>
<dbReference type="RefSeq" id="WP_246191995.1">
    <property type="nucleotide sequence ID" value="NZ_BAAANI010000002.1"/>
</dbReference>
<name>A0ABV5STR4_9MICO</name>
<proteinExistence type="inferred from homology"/>
<dbReference type="EC" id="2.4.-.-" evidence="7"/>
<dbReference type="InterPro" id="IPR040492">
    <property type="entry name" value="GlfT2_N"/>
</dbReference>
<dbReference type="Gene3D" id="3.90.550.60">
    <property type="match status" value="1"/>
</dbReference>
<protein>
    <submittedName>
        <fullName evidence="7">Glycosyltransferase</fullName>
        <ecNumber evidence="7">2.4.-.-</ecNumber>
    </submittedName>
</protein>
<gene>
    <name evidence="7" type="ORF">ACFFQV_11210</name>
</gene>
<keyword evidence="8" id="KW-1185">Reference proteome</keyword>
<dbReference type="GO" id="GO:0016757">
    <property type="term" value="F:glycosyltransferase activity"/>
    <property type="evidence" value="ECO:0007669"/>
    <property type="project" value="UniProtKB-KW"/>
</dbReference>
<dbReference type="Pfam" id="PF19320">
    <property type="entry name" value="GlfT2_domain3"/>
    <property type="match status" value="1"/>
</dbReference>